<dbReference type="EMBL" id="CP042188">
    <property type="protein sequence ID" value="QDS69906.1"/>
    <property type="molecule type" value="Genomic_DNA"/>
</dbReference>
<feature type="chain" id="PRO_5022225614" evidence="2">
    <location>
        <begin position="24"/>
        <end position="233"/>
    </location>
</feature>
<keyword evidence="2" id="KW-0732">Signal</keyword>
<sequence>MKTFATVLLFSILLSALATLAVADNIIIKSYCPFPVYFAHDFTAKPCGMGLVAVLQQGQTFAYPVRPNAPLAMKFSKDWVGEAKPGAKLEGSVAINQFEMNYETNYANQGGRHIQYNWSNVDCQGHQGNVGGECPLTPFGMVGERKGCQTYQCKPGDRECKQCYQVSNDKINIGCSLDGEPDLFHLSLCNYNAEGTPGARLRRRRPTGPGDDKAPVNGTTYHVNQPLNSTVSS</sequence>
<evidence type="ECO:0000256" key="1">
    <source>
        <dbReference type="SAM" id="MobiDB-lite"/>
    </source>
</evidence>
<feature type="signal peptide" evidence="2">
    <location>
        <begin position="1"/>
        <end position="23"/>
    </location>
</feature>
<proteinExistence type="predicted"/>
<reference evidence="3 4" key="1">
    <citation type="submission" date="2019-07" db="EMBL/GenBank/DDBJ databases">
        <title>Finished genome of Venturia effusa.</title>
        <authorList>
            <person name="Young C.A."/>
            <person name="Cox M.P."/>
            <person name="Ganley A.R.D."/>
            <person name="David W.J."/>
        </authorList>
    </citation>
    <scope>NUCLEOTIDE SEQUENCE [LARGE SCALE GENOMIC DNA]</scope>
    <source>
        <strain evidence="4">albino</strain>
    </source>
</reference>
<feature type="region of interest" description="Disordered" evidence="1">
    <location>
        <begin position="197"/>
        <end position="233"/>
    </location>
</feature>
<accession>A0A517L2R1</accession>
<evidence type="ECO:0000313" key="4">
    <source>
        <dbReference type="Proteomes" id="UP000316270"/>
    </source>
</evidence>
<protein>
    <submittedName>
        <fullName evidence="3">Uncharacterized protein</fullName>
    </submittedName>
</protein>
<organism evidence="3 4">
    <name type="scientific">Venturia effusa</name>
    <dbReference type="NCBI Taxonomy" id="50376"/>
    <lineage>
        <taxon>Eukaryota</taxon>
        <taxon>Fungi</taxon>
        <taxon>Dikarya</taxon>
        <taxon>Ascomycota</taxon>
        <taxon>Pezizomycotina</taxon>
        <taxon>Dothideomycetes</taxon>
        <taxon>Pleosporomycetidae</taxon>
        <taxon>Venturiales</taxon>
        <taxon>Venturiaceae</taxon>
        <taxon>Venturia</taxon>
    </lineage>
</organism>
<feature type="compositionally biased region" description="Polar residues" evidence="1">
    <location>
        <begin position="217"/>
        <end position="233"/>
    </location>
</feature>
<gene>
    <name evidence="3" type="ORF">FKW77_001235</name>
</gene>
<dbReference type="OrthoDB" id="5144514at2759"/>
<dbReference type="Proteomes" id="UP000316270">
    <property type="component" value="Chromosome 4"/>
</dbReference>
<dbReference type="AlphaFoldDB" id="A0A517L2R1"/>
<name>A0A517L2R1_9PEZI</name>
<keyword evidence="4" id="KW-1185">Reference proteome</keyword>
<evidence type="ECO:0000313" key="3">
    <source>
        <dbReference type="EMBL" id="QDS69906.1"/>
    </source>
</evidence>
<evidence type="ECO:0000256" key="2">
    <source>
        <dbReference type="SAM" id="SignalP"/>
    </source>
</evidence>